<dbReference type="InterPro" id="IPR019405">
    <property type="entry name" value="Lactonase_7-beta_prop"/>
</dbReference>
<dbReference type="RefSeq" id="WP_106833332.1">
    <property type="nucleotide sequence ID" value="NZ_JARMEW010000015.1"/>
</dbReference>
<accession>A0ABX5FUS9</accession>
<evidence type="ECO:0000313" key="1">
    <source>
        <dbReference type="EMBL" id="PSK14156.1"/>
    </source>
</evidence>
<sequence length="172" mass="17565">MILTGDFPNSPAFNTVLATILVGASPIDLEITPDGTSVYVTNALDDTVSVIDTATNTVITIQVGVGPAGVGIGRTPVGTRVFVLNSGDNMISVIDADPDSPTFNTVITTITKGVGNSPSDADLTPDGRKVYVPNNLSNNVSVINTITNTIITSIPVGNLPNAVAVGQVCSII</sequence>
<reference evidence="1 2" key="1">
    <citation type="submission" date="2018-03" db="EMBL/GenBank/DDBJ databases">
        <title>Brevisbacillus phylogenomics.</title>
        <authorList>
            <person name="Dunlap C."/>
        </authorList>
    </citation>
    <scope>NUCLEOTIDE SEQUENCE [LARGE SCALE GENOMIC DNA]</scope>
    <source>
        <strain evidence="1 2">NRRL B-41110</strain>
    </source>
</reference>
<organism evidence="1 2">
    <name type="scientific">Brevibacillus porteri</name>
    <dbReference type="NCBI Taxonomy" id="2126350"/>
    <lineage>
        <taxon>Bacteria</taxon>
        <taxon>Bacillati</taxon>
        <taxon>Bacillota</taxon>
        <taxon>Bacilli</taxon>
        <taxon>Bacillales</taxon>
        <taxon>Paenibacillaceae</taxon>
        <taxon>Brevibacillus</taxon>
    </lineage>
</organism>
<dbReference type="PANTHER" id="PTHR47197">
    <property type="entry name" value="PROTEIN NIRF"/>
    <property type="match status" value="1"/>
</dbReference>
<evidence type="ECO:0000313" key="2">
    <source>
        <dbReference type="Proteomes" id="UP000241645"/>
    </source>
</evidence>
<proteinExistence type="predicted"/>
<keyword evidence="2" id="KW-1185">Reference proteome</keyword>
<dbReference type="Proteomes" id="UP000241645">
    <property type="component" value="Unassembled WGS sequence"/>
</dbReference>
<dbReference type="InterPro" id="IPR011048">
    <property type="entry name" value="Haem_d1_sf"/>
</dbReference>
<dbReference type="NCBIfam" id="TIGR02276">
    <property type="entry name" value="beta_rpt_yvtn"/>
    <property type="match status" value="2"/>
</dbReference>
<dbReference type="InterPro" id="IPR011964">
    <property type="entry name" value="YVTN_b-propeller_repeat"/>
</dbReference>
<dbReference type="EMBL" id="PXZO01000003">
    <property type="protein sequence ID" value="PSK14156.1"/>
    <property type="molecule type" value="Genomic_DNA"/>
</dbReference>
<dbReference type="InterPro" id="IPR015943">
    <property type="entry name" value="WD40/YVTN_repeat-like_dom_sf"/>
</dbReference>
<comment type="caution">
    <text evidence="1">The sequence shown here is derived from an EMBL/GenBank/DDBJ whole genome shotgun (WGS) entry which is preliminary data.</text>
</comment>
<evidence type="ECO:0008006" key="3">
    <source>
        <dbReference type="Google" id="ProtNLM"/>
    </source>
</evidence>
<dbReference type="Pfam" id="PF10282">
    <property type="entry name" value="Lactonase"/>
    <property type="match status" value="1"/>
</dbReference>
<dbReference type="InterPro" id="IPR051200">
    <property type="entry name" value="Host-pathogen_enzymatic-act"/>
</dbReference>
<gene>
    <name evidence="1" type="ORF">C7R92_03975</name>
</gene>
<protein>
    <recommendedName>
        <fullName evidence="3">YncE family protein</fullName>
    </recommendedName>
</protein>
<dbReference type="GeneID" id="95749301"/>
<dbReference type="Gene3D" id="2.130.10.10">
    <property type="entry name" value="YVTN repeat-like/Quinoprotein amine dehydrogenase"/>
    <property type="match status" value="1"/>
</dbReference>
<dbReference type="SUPFAM" id="SSF51004">
    <property type="entry name" value="C-terminal (heme d1) domain of cytochrome cd1-nitrite reductase"/>
    <property type="match status" value="1"/>
</dbReference>
<dbReference type="PANTHER" id="PTHR47197:SF3">
    <property type="entry name" value="DIHYDRO-HEME D1 DEHYDROGENASE"/>
    <property type="match status" value="1"/>
</dbReference>
<name>A0ABX5FUS9_9BACL</name>